<comment type="caution">
    <text evidence="2">The sequence shown here is derived from an EMBL/GenBank/DDBJ whole genome shotgun (WGS) entry which is preliminary data.</text>
</comment>
<dbReference type="STRING" id="1236971.JCM9152_1948"/>
<keyword evidence="1" id="KW-1133">Transmembrane helix</keyword>
<evidence type="ECO:0000256" key="1">
    <source>
        <dbReference type="SAM" id="Phobius"/>
    </source>
</evidence>
<feature type="transmembrane region" description="Helical" evidence="1">
    <location>
        <begin position="101"/>
        <end position="120"/>
    </location>
</feature>
<keyword evidence="1" id="KW-0472">Membrane</keyword>
<dbReference type="InterPro" id="IPR018723">
    <property type="entry name" value="DUF2254_membrane"/>
</dbReference>
<dbReference type="AlphaFoldDB" id="W4QEN3"/>
<dbReference type="Proteomes" id="UP000018895">
    <property type="component" value="Unassembled WGS sequence"/>
</dbReference>
<feature type="transmembrane region" description="Helical" evidence="1">
    <location>
        <begin position="54"/>
        <end position="81"/>
    </location>
</feature>
<reference evidence="2" key="1">
    <citation type="journal article" date="2014" name="Genome Announc.">
        <title>Draft Genome Sequences of Three Alkaliphilic Bacillus Strains, Bacillus wakoensis JCM 9140T, Bacillus akibai JCM 9157T, and Bacillus hemicellulosilyticus JCM 9152T.</title>
        <authorList>
            <person name="Yuki M."/>
            <person name="Oshima K."/>
            <person name="Suda W."/>
            <person name="Oshida Y."/>
            <person name="Kitamura K."/>
            <person name="Iida T."/>
            <person name="Hattori M."/>
            <person name="Ohkuma M."/>
        </authorList>
    </citation>
    <scope>NUCLEOTIDE SEQUENCE [LARGE SCALE GENOMIC DNA]</scope>
    <source>
        <strain evidence="2">JCM 9152</strain>
    </source>
</reference>
<dbReference type="OrthoDB" id="2955631at2"/>
<organism evidence="2 3">
    <name type="scientific">Halalkalibacter hemicellulosilyticusJCM 9152</name>
    <dbReference type="NCBI Taxonomy" id="1236971"/>
    <lineage>
        <taxon>Bacteria</taxon>
        <taxon>Bacillati</taxon>
        <taxon>Bacillota</taxon>
        <taxon>Bacilli</taxon>
        <taxon>Bacillales</taxon>
        <taxon>Bacillaceae</taxon>
        <taxon>Halalkalibacter</taxon>
    </lineage>
</organism>
<feature type="transmembrane region" description="Helical" evidence="1">
    <location>
        <begin position="12"/>
        <end position="34"/>
    </location>
</feature>
<gene>
    <name evidence="2" type="ORF">JCM9152_1948</name>
</gene>
<feature type="transmembrane region" description="Helical" evidence="1">
    <location>
        <begin position="126"/>
        <end position="148"/>
    </location>
</feature>
<proteinExistence type="predicted"/>
<dbReference type="EMBL" id="BAUU01000012">
    <property type="protein sequence ID" value="GAE30540.1"/>
    <property type="molecule type" value="Genomic_DNA"/>
</dbReference>
<sequence>MKAIKPILFLRNHFWFIPALYGTVSVMLAIMTAFLDQFLHVPLFLINKSLAQSLLSTIASSLLTMTTISFSTIMVVLTTYLSQFSPRTMQDFLTDVYTQRILGIFIGGFLYSLILLLLLQNDQGDYFISPIFAVLYAMICVGFFVFFIHHVGKWIQVSNLMHHITAKTIHAVHQYYEDEQLTNRDEPWKDWESEEIKLTDPLYIQANHSGYLLVIEIEGLIAQARADDSIVKVEVSLGDYIEKGMSLLSYWGDRDKMDPKQYRKLFHLADERATIQDIDFGLTKLVEITLRALSPGINDPNTAINGIKALARILSTLASKNLHRSYYNDDYKSLRVINKQRSFSDYLYRCYYQIKHYGIEDISVVAAMIDSLALIASQNNQEIKQLIWDFSQYIQRAIHSETLLDLDRSFINSKLKKLAIQTNQFNHFKPL</sequence>
<keyword evidence="3" id="KW-1185">Reference proteome</keyword>
<name>W4QEN3_9BACI</name>
<evidence type="ECO:0008006" key="4">
    <source>
        <dbReference type="Google" id="ProtNLM"/>
    </source>
</evidence>
<accession>W4QEN3</accession>
<keyword evidence="1" id="KW-0812">Transmembrane</keyword>
<evidence type="ECO:0000313" key="2">
    <source>
        <dbReference type="EMBL" id="GAE30540.1"/>
    </source>
</evidence>
<evidence type="ECO:0000313" key="3">
    <source>
        <dbReference type="Proteomes" id="UP000018895"/>
    </source>
</evidence>
<protein>
    <recommendedName>
        <fullName evidence="4">DUF2254 domain-containing protein</fullName>
    </recommendedName>
</protein>
<dbReference type="RefSeq" id="WP_052015792.1">
    <property type="nucleotide sequence ID" value="NZ_BAUU01000012.1"/>
</dbReference>
<dbReference type="Pfam" id="PF10011">
    <property type="entry name" value="DUF2254"/>
    <property type="match status" value="1"/>
</dbReference>